<comment type="caution">
    <text evidence="7">The sequence shown here is derived from an EMBL/GenBank/DDBJ whole genome shotgun (WGS) entry which is preliminary data.</text>
</comment>
<dbReference type="PANTHER" id="PTHR22754">
    <property type="entry name" value="DISCO-INTERACTING PROTEIN 2 DIP2 -RELATED"/>
    <property type="match status" value="1"/>
</dbReference>
<accession>A0A9X1QQM0</accession>
<dbReference type="EMBL" id="JAKGSI010000004">
    <property type="protein sequence ID" value="MCF4007331.1"/>
    <property type="molecule type" value="Genomic_DNA"/>
</dbReference>
<dbReference type="RefSeq" id="WP_236119469.1">
    <property type="nucleotide sequence ID" value="NZ_JAKGSI010000004.1"/>
</dbReference>
<sequence>MDLRQAMAQFFTEKGEIALAPQLTLAGLCELVYQKDLASGGGDTVCLHAWDFSSSREGESRGITRTEVNTRIKAVAARLQQVCSIGDKAAILAGNSPEYLYGFLGALYAGLIPVPLYDPAEPGHADHLRAVLADAQPAVVLTAGASSRPVRSFFADRPASERPRILAIDALPDTLAEIWRNPLETPEGKEFAVASQTDPVDLPAFIQYTSGSTRTPAGVVLTNRSILTNVLQMFQAVGVGKRPLRVSSWLPLHHDMGIILNAFVTILGIETELMGPRDFIQQPSRWLEQLSRREGEEGVDVYSVVPNFALELAARYGKREGQELDLSGVDGIIIGSEPVTERALALFEETFAPAGLRREALRPSYGLAEASLIVTTPQRENRPVVCHFDREKLAEGTAVKVAADAEQATAFTSNGQVVRPQWLVIVDPETRAELPEGSVGELWLRGDNLAVGYYQRAEETTATFHNTLGERLAENSTAGDAPDEGWLATGDLGTILDGEVFITGRLKDLIVIAGRNHYPQDIEHTVGEASPHVNPQAVAAFSVPGEDVERLVILAERALGAEESGDGEAVSAITAAVSQRHGIVPAEVLILHDQEIPRSSSAKIARRVARQRYLEGQLAPENTE</sequence>
<evidence type="ECO:0000259" key="6">
    <source>
        <dbReference type="Pfam" id="PF23024"/>
    </source>
</evidence>
<dbReference type="GO" id="GO:0016874">
    <property type="term" value="F:ligase activity"/>
    <property type="evidence" value="ECO:0007669"/>
    <property type="project" value="UniProtKB-KW"/>
</dbReference>
<gene>
    <name evidence="7" type="ORF">L1O03_09120</name>
</gene>
<keyword evidence="8" id="KW-1185">Reference proteome</keyword>
<dbReference type="GO" id="GO:0070566">
    <property type="term" value="F:adenylyltransferase activity"/>
    <property type="evidence" value="ECO:0007669"/>
    <property type="project" value="TreeGrafter"/>
</dbReference>
<name>A0A9X1QQM0_9CORY</name>
<organism evidence="7 8">
    <name type="scientific">Corynebacterium uropygiale</name>
    <dbReference type="NCBI Taxonomy" id="1775911"/>
    <lineage>
        <taxon>Bacteria</taxon>
        <taxon>Bacillati</taxon>
        <taxon>Actinomycetota</taxon>
        <taxon>Actinomycetes</taxon>
        <taxon>Mycobacteriales</taxon>
        <taxon>Corynebacteriaceae</taxon>
        <taxon>Corynebacterium</taxon>
    </lineage>
</organism>
<dbReference type="Proteomes" id="UP001139336">
    <property type="component" value="Unassembled WGS sequence"/>
</dbReference>
<evidence type="ECO:0000313" key="8">
    <source>
        <dbReference type="Proteomes" id="UP001139336"/>
    </source>
</evidence>
<dbReference type="GO" id="GO:0071766">
    <property type="term" value="P:Actinobacterium-type cell wall biogenesis"/>
    <property type="evidence" value="ECO:0007669"/>
    <property type="project" value="UniProtKB-ARBA"/>
</dbReference>
<dbReference type="FunFam" id="3.40.50.12780:FF:000013">
    <property type="entry name" value="Long-chain-fatty-acid--AMP ligase FadD32"/>
    <property type="match status" value="1"/>
</dbReference>
<dbReference type="InterPro" id="IPR042099">
    <property type="entry name" value="ANL_N_sf"/>
</dbReference>
<evidence type="ECO:0000259" key="5">
    <source>
        <dbReference type="Pfam" id="PF00501"/>
    </source>
</evidence>
<evidence type="ECO:0000256" key="1">
    <source>
        <dbReference type="ARBA" id="ARBA00006432"/>
    </source>
</evidence>
<dbReference type="Pfam" id="PF23024">
    <property type="entry name" value="AMP-dom_DIP2-like"/>
    <property type="match status" value="1"/>
</dbReference>
<keyword evidence="4" id="KW-0443">Lipid metabolism</keyword>
<feature type="domain" description="AMP-binding enzyme C-terminal" evidence="6">
    <location>
        <begin position="508"/>
        <end position="619"/>
    </location>
</feature>
<proteinExistence type="inferred from homology"/>
<feature type="domain" description="AMP-dependent synthetase/ligase" evidence="5">
    <location>
        <begin position="49"/>
        <end position="454"/>
    </location>
</feature>
<evidence type="ECO:0000313" key="7">
    <source>
        <dbReference type="EMBL" id="MCF4007331.1"/>
    </source>
</evidence>
<dbReference type="NCBIfam" id="NF040633">
    <property type="entry name" value="FadD32_Coryne"/>
    <property type="match status" value="1"/>
</dbReference>
<dbReference type="InterPro" id="IPR045851">
    <property type="entry name" value="AMP-bd_C_sf"/>
</dbReference>
<dbReference type="InterPro" id="IPR000873">
    <property type="entry name" value="AMP-dep_synth/lig_dom"/>
</dbReference>
<dbReference type="GO" id="GO:0006633">
    <property type="term" value="P:fatty acid biosynthetic process"/>
    <property type="evidence" value="ECO:0007669"/>
    <property type="project" value="TreeGrafter"/>
</dbReference>
<evidence type="ECO:0000256" key="4">
    <source>
        <dbReference type="ARBA" id="ARBA00023098"/>
    </source>
</evidence>
<dbReference type="AlphaFoldDB" id="A0A9X1QQM0"/>
<dbReference type="Pfam" id="PF00501">
    <property type="entry name" value="AMP-binding"/>
    <property type="match status" value="1"/>
</dbReference>
<reference evidence="7" key="1">
    <citation type="submission" date="2022-01" db="EMBL/GenBank/DDBJ databases">
        <title>Corynebacterium sp. nov isolated from isolated from the feces of the greater white-fronted geese (Anser albifrons) at Poyang Lake, PR China.</title>
        <authorList>
            <person name="Liu Q."/>
        </authorList>
    </citation>
    <scope>NUCLEOTIDE SEQUENCE</scope>
    <source>
        <strain evidence="7">JCM 32435</strain>
    </source>
</reference>
<keyword evidence="2 7" id="KW-0436">Ligase</keyword>
<dbReference type="InterPro" id="IPR040097">
    <property type="entry name" value="FAAL/FAAC"/>
</dbReference>
<dbReference type="Gene3D" id="3.40.50.12780">
    <property type="entry name" value="N-terminal domain of ligase-like"/>
    <property type="match status" value="1"/>
</dbReference>
<dbReference type="InterPro" id="IPR025110">
    <property type="entry name" value="AMP-bd_C"/>
</dbReference>
<protein>
    <submittedName>
        <fullName evidence="7">FadD32-like long-chain-fatty-acid--AMP ligase</fullName>
    </submittedName>
</protein>
<evidence type="ECO:0000256" key="2">
    <source>
        <dbReference type="ARBA" id="ARBA00022598"/>
    </source>
</evidence>
<dbReference type="SUPFAM" id="SSF56801">
    <property type="entry name" value="Acetyl-CoA synthetase-like"/>
    <property type="match status" value="1"/>
</dbReference>
<dbReference type="Gene3D" id="3.30.300.30">
    <property type="match status" value="1"/>
</dbReference>
<dbReference type="GO" id="GO:0005886">
    <property type="term" value="C:plasma membrane"/>
    <property type="evidence" value="ECO:0007669"/>
    <property type="project" value="TreeGrafter"/>
</dbReference>
<comment type="similarity">
    <text evidence="1">Belongs to the ATP-dependent AMP-binding enzyme family.</text>
</comment>
<dbReference type="CDD" id="cd05931">
    <property type="entry name" value="FAAL"/>
    <property type="match status" value="1"/>
</dbReference>
<evidence type="ECO:0000256" key="3">
    <source>
        <dbReference type="ARBA" id="ARBA00022832"/>
    </source>
</evidence>
<dbReference type="PANTHER" id="PTHR22754:SF32">
    <property type="entry name" value="DISCO-INTERACTING PROTEIN 2"/>
    <property type="match status" value="1"/>
</dbReference>
<keyword evidence="3" id="KW-0276">Fatty acid metabolism</keyword>